<evidence type="ECO:0000256" key="12">
    <source>
        <dbReference type="PIRSR" id="PIRSR606262-1"/>
    </source>
</evidence>
<evidence type="ECO:0000256" key="8">
    <source>
        <dbReference type="ARBA" id="ARBA00022833"/>
    </source>
</evidence>
<dbReference type="InterPro" id="IPR016193">
    <property type="entry name" value="Cytidine_deaminase-like"/>
</dbReference>
<dbReference type="AlphaFoldDB" id="A0A7T4N6L8"/>
<comment type="catalytic activity">
    <reaction evidence="10 15">
        <text>2'-deoxycytidine + H2O + H(+) = 2'-deoxyuridine + NH4(+)</text>
        <dbReference type="Rhea" id="RHEA:13433"/>
        <dbReference type="ChEBI" id="CHEBI:15377"/>
        <dbReference type="ChEBI" id="CHEBI:15378"/>
        <dbReference type="ChEBI" id="CHEBI:15698"/>
        <dbReference type="ChEBI" id="CHEBI:16450"/>
        <dbReference type="ChEBI" id="CHEBI:28938"/>
        <dbReference type="EC" id="3.5.4.5"/>
    </reaction>
</comment>
<feature type="binding site" evidence="13">
    <location>
        <begin position="70"/>
        <end position="76"/>
    </location>
    <ligand>
        <name>substrate</name>
    </ligand>
</feature>
<dbReference type="GO" id="GO:0072527">
    <property type="term" value="P:pyrimidine-containing compound metabolic process"/>
    <property type="evidence" value="ECO:0007669"/>
    <property type="project" value="UniProtKB-ARBA"/>
</dbReference>
<dbReference type="CDD" id="cd01283">
    <property type="entry name" value="cytidine_deaminase"/>
    <property type="match status" value="1"/>
</dbReference>
<dbReference type="FunFam" id="3.40.140.10:FF:000008">
    <property type="entry name" value="Cytidine deaminase"/>
    <property type="match status" value="1"/>
</dbReference>
<dbReference type="InterPro" id="IPR050202">
    <property type="entry name" value="Cyt/Deoxycyt_deaminase"/>
</dbReference>
<dbReference type="KEGG" id="pgis:I6I06_25850"/>
<accession>A0A7T4N6L8</accession>
<dbReference type="Pfam" id="PF00383">
    <property type="entry name" value="dCMP_cyt_deam_1"/>
    <property type="match status" value="1"/>
</dbReference>
<dbReference type="PROSITE" id="PS51747">
    <property type="entry name" value="CYT_DCMP_DEAMINASES_2"/>
    <property type="match status" value="1"/>
</dbReference>
<evidence type="ECO:0000256" key="10">
    <source>
        <dbReference type="ARBA" id="ARBA00049252"/>
    </source>
</evidence>
<dbReference type="PANTHER" id="PTHR11644">
    <property type="entry name" value="CYTIDINE DEAMINASE"/>
    <property type="match status" value="1"/>
</dbReference>
<keyword evidence="8 14" id="KW-0862">Zinc</keyword>
<evidence type="ECO:0000256" key="1">
    <source>
        <dbReference type="ARBA" id="ARBA00001947"/>
    </source>
</evidence>
<dbReference type="InterPro" id="IPR002125">
    <property type="entry name" value="CMP_dCMP_dom"/>
</dbReference>
<dbReference type="GO" id="GO:0008270">
    <property type="term" value="F:zinc ion binding"/>
    <property type="evidence" value="ECO:0007669"/>
    <property type="project" value="UniProtKB-UniRule"/>
</dbReference>
<evidence type="ECO:0000256" key="15">
    <source>
        <dbReference type="RuleBase" id="RU364006"/>
    </source>
</evidence>
<feature type="binding site" evidence="14">
    <location>
        <position position="119"/>
    </location>
    <ligand>
        <name>Zn(2+)</name>
        <dbReference type="ChEBI" id="CHEBI:29105"/>
        <note>catalytic</note>
    </ligand>
</feature>
<dbReference type="Proteomes" id="UP000595610">
    <property type="component" value="Chromosome 2"/>
</dbReference>
<evidence type="ECO:0000256" key="11">
    <source>
        <dbReference type="ARBA" id="ARBA00049558"/>
    </source>
</evidence>
<evidence type="ECO:0000256" key="13">
    <source>
        <dbReference type="PIRSR" id="PIRSR606262-2"/>
    </source>
</evidence>
<reference evidence="17 18" key="1">
    <citation type="submission" date="2020-12" db="EMBL/GenBank/DDBJ databases">
        <title>FDA dAtabase for Regulatory Grade micrObial Sequences (FDA-ARGOS): Supporting development and validation of Infectious Disease Dx tests.</title>
        <authorList>
            <person name="Nelson B."/>
            <person name="Plummer A."/>
            <person name="Tallon L."/>
            <person name="Sadzewicz L."/>
            <person name="Zhao X."/>
            <person name="Boylan J."/>
            <person name="Ott S."/>
            <person name="Bowen H."/>
            <person name="Vavikolanu K."/>
            <person name="Mehta A."/>
            <person name="Aluvathingal J."/>
            <person name="Nadendla S."/>
            <person name="Myers T."/>
            <person name="Yan Y."/>
            <person name="Sichtig H."/>
        </authorList>
    </citation>
    <scope>NUCLEOTIDE SEQUENCE [LARGE SCALE GENOMIC DNA]</scope>
    <source>
        <strain evidence="17 18">FDAARGOS_1049</strain>
    </source>
</reference>
<dbReference type="GO" id="GO:0055086">
    <property type="term" value="P:nucleobase-containing small molecule metabolic process"/>
    <property type="evidence" value="ECO:0007669"/>
    <property type="project" value="UniProtKB-ARBA"/>
</dbReference>
<evidence type="ECO:0000256" key="6">
    <source>
        <dbReference type="ARBA" id="ARBA00022723"/>
    </source>
</evidence>
<comment type="cofactor">
    <cofactor evidence="1 14 15">
        <name>Zn(2+)</name>
        <dbReference type="ChEBI" id="CHEBI:29105"/>
    </cofactor>
</comment>
<evidence type="ECO:0000313" key="17">
    <source>
        <dbReference type="EMBL" id="QQC66202.1"/>
    </source>
</evidence>
<evidence type="ECO:0000256" key="4">
    <source>
        <dbReference type="ARBA" id="ARBA00012783"/>
    </source>
</evidence>
<evidence type="ECO:0000256" key="2">
    <source>
        <dbReference type="ARBA" id="ARBA00003949"/>
    </source>
</evidence>
<feature type="binding site" evidence="14">
    <location>
        <position position="116"/>
    </location>
    <ligand>
        <name>Zn(2+)</name>
        <dbReference type="ChEBI" id="CHEBI:29105"/>
        <note>catalytic</note>
    </ligand>
</feature>
<name>A0A7T4N6L8_9BURK</name>
<proteinExistence type="inferred from homology"/>
<evidence type="ECO:0000256" key="9">
    <source>
        <dbReference type="ARBA" id="ARBA00032005"/>
    </source>
</evidence>
<dbReference type="Gene3D" id="3.40.140.10">
    <property type="entry name" value="Cytidine Deaminase, domain 2"/>
    <property type="match status" value="1"/>
</dbReference>
<dbReference type="EC" id="3.5.4.5" evidence="4 15"/>
<evidence type="ECO:0000259" key="16">
    <source>
        <dbReference type="PROSITE" id="PS51747"/>
    </source>
</evidence>
<protein>
    <recommendedName>
        <fullName evidence="5 15">Cytidine deaminase</fullName>
        <ecNumber evidence="4 15">3.5.4.5</ecNumber>
    </recommendedName>
    <alternativeName>
        <fullName evidence="9 15">Cytidine aminohydrolase</fullName>
    </alternativeName>
</protein>
<comment type="function">
    <text evidence="2 15">This enzyme scavenges exogenous and endogenous cytidine and 2'-deoxycytidine for UMP synthesis.</text>
</comment>
<organism evidence="17 18">
    <name type="scientific">Paraburkholderia ginsengisoli</name>
    <dbReference type="NCBI Taxonomy" id="311231"/>
    <lineage>
        <taxon>Bacteria</taxon>
        <taxon>Pseudomonadati</taxon>
        <taxon>Pseudomonadota</taxon>
        <taxon>Betaproteobacteria</taxon>
        <taxon>Burkholderiales</taxon>
        <taxon>Burkholderiaceae</taxon>
        <taxon>Paraburkholderia</taxon>
    </lineage>
</organism>
<dbReference type="EMBL" id="CP066076">
    <property type="protein sequence ID" value="QQC66202.1"/>
    <property type="molecule type" value="Genomic_DNA"/>
</dbReference>
<feature type="domain" description="CMP/dCMP-type deaminase" evidence="16">
    <location>
        <begin position="29"/>
        <end position="157"/>
    </location>
</feature>
<evidence type="ECO:0000256" key="7">
    <source>
        <dbReference type="ARBA" id="ARBA00022801"/>
    </source>
</evidence>
<gene>
    <name evidence="17" type="ORF">I6I06_25850</name>
</gene>
<dbReference type="NCBIfam" id="NF004064">
    <property type="entry name" value="PRK05578.1"/>
    <property type="match status" value="1"/>
</dbReference>
<comment type="catalytic activity">
    <reaction evidence="11 15">
        <text>cytidine + H2O + H(+) = uridine + NH4(+)</text>
        <dbReference type="Rhea" id="RHEA:16069"/>
        <dbReference type="ChEBI" id="CHEBI:15377"/>
        <dbReference type="ChEBI" id="CHEBI:15378"/>
        <dbReference type="ChEBI" id="CHEBI:16704"/>
        <dbReference type="ChEBI" id="CHEBI:17562"/>
        <dbReference type="ChEBI" id="CHEBI:28938"/>
        <dbReference type="EC" id="3.5.4.5"/>
    </reaction>
</comment>
<dbReference type="InterPro" id="IPR006262">
    <property type="entry name" value="Cyt_deam_tetra"/>
</dbReference>
<keyword evidence="6 14" id="KW-0479">Metal-binding</keyword>
<dbReference type="PANTHER" id="PTHR11644:SF2">
    <property type="entry name" value="CYTIDINE DEAMINASE"/>
    <property type="match status" value="1"/>
</dbReference>
<keyword evidence="7 15" id="KW-0378">Hydrolase</keyword>
<feature type="active site" description="Proton donor" evidence="12">
    <location>
        <position position="83"/>
    </location>
</feature>
<comment type="similarity">
    <text evidence="3 15">Belongs to the cytidine and deoxycytidylate deaminase family.</text>
</comment>
<dbReference type="NCBIfam" id="TIGR01354">
    <property type="entry name" value="cyt_deam_tetra"/>
    <property type="match status" value="1"/>
</dbReference>
<evidence type="ECO:0000256" key="5">
    <source>
        <dbReference type="ARBA" id="ARBA00018266"/>
    </source>
</evidence>
<evidence type="ECO:0000256" key="14">
    <source>
        <dbReference type="PIRSR" id="PIRSR606262-3"/>
    </source>
</evidence>
<dbReference type="GO" id="GO:0005829">
    <property type="term" value="C:cytosol"/>
    <property type="evidence" value="ECO:0007669"/>
    <property type="project" value="TreeGrafter"/>
</dbReference>
<dbReference type="GO" id="GO:0004126">
    <property type="term" value="F:cytidine deaminase activity"/>
    <property type="evidence" value="ECO:0007669"/>
    <property type="project" value="UniProtKB-UniRule"/>
</dbReference>
<keyword evidence="18" id="KW-1185">Reference proteome</keyword>
<evidence type="ECO:0000313" key="18">
    <source>
        <dbReference type="Proteomes" id="UP000595610"/>
    </source>
</evidence>
<sequence length="157" mass="17228">MLSCRSRRTAFSTEPKSRITARRIEDRRMNMEQLLERASVAREKAYAPYSKFKVGAALLTRDGQVFDGCNVENAAYGLCNCAERTAFFSAVAAGYRRDQFAALAVIGDTDGPIAPCGACRQVIVELGGPDLPIRLGNLRGATRDTTAREQLPDAFYL</sequence>
<evidence type="ECO:0000256" key="3">
    <source>
        <dbReference type="ARBA" id="ARBA00006576"/>
    </source>
</evidence>
<feature type="binding site" evidence="14">
    <location>
        <position position="81"/>
    </location>
    <ligand>
        <name>Zn(2+)</name>
        <dbReference type="ChEBI" id="CHEBI:29105"/>
        <note>catalytic</note>
    </ligand>
</feature>
<dbReference type="SUPFAM" id="SSF53927">
    <property type="entry name" value="Cytidine deaminase-like"/>
    <property type="match status" value="1"/>
</dbReference>